<feature type="non-terminal residue" evidence="1">
    <location>
        <position position="1"/>
    </location>
</feature>
<dbReference type="InterPro" id="IPR012334">
    <property type="entry name" value="Pectin_lyas_fold"/>
</dbReference>
<evidence type="ECO:0000313" key="1">
    <source>
        <dbReference type="EMBL" id="GAI34404.1"/>
    </source>
</evidence>
<dbReference type="InterPro" id="IPR011050">
    <property type="entry name" value="Pectin_lyase_fold/virulence"/>
</dbReference>
<evidence type="ECO:0008006" key="2">
    <source>
        <dbReference type="Google" id="ProtNLM"/>
    </source>
</evidence>
<organism evidence="1">
    <name type="scientific">marine sediment metagenome</name>
    <dbReference type="NCBI Taxonomy" id="412755"/>
    <lineage>
        <taxon>unclassified sequences</taxon>
        <taxon>metagenomes</taxon>
        <taxon>ecological metagenomes</taxon>
    </lineage>
</organism>
<dbReference type="InterPro" id="IPR006626">
    <property type="entry name" value="PbH1"/>
</dbReference>
<gene>
    <name evidence="1" type="ORF">S06H3_51181</name>
</gene>
<feature type="non-terminal residue" evidence="1">
    <location>
        <position position="250"/>
    </location>
</feature>
<proteinExistence type="predicted"/>
<sequence length="250" mass="25762">LCLYGISASSGSWANPITISNNECHGNSYDGIGLDSDRATSGDGFMEYVLVSGNDCYDNVHGITMCGNGLDEVKIGCNNLYDNTGTGLFIETCAAGADVDVFGNNIYDNTNSGIDNDTSILVDAENNWWGAVGGPDASTGNSSGFPSTGDGGGDAIGDYVDAEPWLTTLHSAAAITSPAITYPIGVKASPGDVVTVSATVTEGTSATLSAATEIFDGMTEVDGIHLVGGWYCRWCRHLLATDSQGVSTSH</sequence>
<reference evidence="1" key="1">
    <citation type="journal article" date="2014" name="Front. Microbiol.">
        <title>High frequency of phylogenetically diverse reductive dehalogenase-homologous genes in deep subseafloor sedimentary metagenomes.</title>
        <authorList>
            <person name="Kawai M."/>
            <person name="Futagami T."/>
            <person name="Toyoda A."/>
            <person name="Takaki Y."/>
            <person name="Nishi S."/>
            <person name="Hori S."/>
            <person name="Arai W."/>
            <person name="Tsubouchi T."/>
            <person name="Morono Y."/>
            <person name="Uchiyama I."/>
            <person name="Ito T."/>
            <person name="Fujiyama A."/>
            <person name="Inagaki F."/>
            <person name="Takami H."/>
        </authorList>
    </citation>
    <scope>NUCLEOTIDE SEQUENCE</scope>
    <source>
        <strain evidence="1">Expedition CK06-06</strain>
    </source>
</reference>
<protein>
    <recommendedName>
        <fullName evidence="2">Right handed beta helix domain-containing protein</fullName>
    </recommendedName>
</protein>
<dbReference type="SUPFAM" id="SSF51126">
    <property type="entry name" value="Pectin lyase-like"/>
    <property type="match status" value="1"/>
</dbReference>
<dbReference type="Gene3D" id="2.160.20.10">
    <property type="entry name" value="Single-stranded right-handed beta-helix, Pectin lyase-like"/>
    <property type="match status" value="1"/>
</dbReference>
<dbReference type="AlphaFoldDB" id="X1PU61"/>
<dbReference type="SMART" id="SM00710">
    <property type="entry name" value="PbH1"/>
    <property type="match status" value="3"/>
</dbReference>
<dbReference type="EMBL" id="BARV01032464">
    <property type="protein sequence ID" value="GAI34404.1"/>
    <property type="molecule type" value="Genomic_DNA"/>
</dbReference>
<comment type="caution">
    <text evidence="1">The sequence shown here is derived from an EMBL/GenBank/DDBJ whole genome shotgun (WGS) entry which is preliminary data.</text>
</comment>
<accession>X1PU61</accession>
<name>X1PU61_9ZZZZ</name>